<dbReference type="EMBL" id="JARULZ010000002">
    <property type="protein sequence ID" value="MEH0637298.1"/>
    <property type="molecule type" value="Genomic_DNA"/>
</dbReference>
<comment type="caution">
    <text evidence="1">The sequence shown here is derived from an EMBL/GenBank/DDBJ whole genome shotgun (WGS) entry which is preliminary data.</text>
</comment>
<proteinExistence type="predicted"/>
<evidence type="ECO:0000313" key="2">
    <source>
        <dbReference type="Proteomes" id="UP001310290"/>
    </source>
</evidence>
<sequence>MAAEGFAVHLPGLTPQVQRRAQEQARAGNIHAPEIWRVVEAMSALIGHSLDPSTWGDEDLREFTRWVGLVDADEWSGVDEQELTSLLQGGGTS</sequence>
<dbReference type="RefSeq" id="WP_334660274.1">
    <property type="nucleotide sequence ID" value="NZ_JARULZ010000002.1"/>
</dbReference>
<gene>
    <name evidence="1" type="ORF">QBA35_28905</name>
</gene>
<dbReference type="Proteomes" id="UP001310290">
    <property type="component" value="Unassembled WGS sequence"/>
</dbReference>
<organism evidence="1 2">
    <name type="scientific">Streptomyces bottropensis</name>
    <dbReference type="NCBI Taxonomy" id="42235"/>
    <lineage>
        <taxon>Bacteria</taxon>
        <taxon>Bacillati</taxon>
        <taxon>Actinomycetota</taxon>
        <taxon>Actinomycetes</taxon>
        <taxon>Kitasatosporales</taxon>
        <taxon>Streptomycetaceae</taxon>
        <taxon>Streptomyces</taxon>
    </lineage>
</organism>
<reference evidence="1" key="1">
    <citation type="submission" date="2023-04" db="EMBL/GenBank/DDBJ databases">
        <title>Genomic diversity of scab-causing Streptomyces spp. in the province of Quebec, Canada.</title>
        <authorList>
            <person name="Biessy A."/>
            <person name="Cadieux M."/>
            <person name="Ciotola M."/>
            <person name="Filion M."/>
        </authorList>
    </citation>
    <scope>NUCLEOTIDE SEQUENCE</scope>
    <source>
        <strain evidence="1">B21-115</strain>
    </source>
</reference>
<accession>A0ABU8AUA8</accession>
<name>A0ABU8AUA8_9ACTN</name>
<protein>
    <submittedName>
        <fullName evidence="1">Uncharacterized protein</fullName>
    </submittedName>
</protein>
<keyword evidence="2" id="KW-1185">Reference proteome</keyword>
<evidence type="ECO:0000313" key="1">
    <source>
        <dbReference type="EMBL" id="MEH0637298.1"/>
    </source>
</evidence>